<dbReference type="OrthoDB" id="78892at2759"/>
<dbReference type="Proteomes" id="UP000243579">
    <property type="component" value="Unassembled WGS sequence"/>
</dbReference>
<gene>
    <name evidence="2" type="ORF">ACHHYP_15688</name>
</gene>
<dbReference type="STRING" id="1202772.A0A1V9YAE0"/>
<feature type="non-terminal residue" evidence="2">
    <location>
        <position position="284"/>
    </location>
</feature>
<evidence type="ECO:0000313" key="2">
    <source>
        <dbReference type="EMBL" id="OQR82648.1"/>
    </source>
</evidence>
<feature type="region of interest" description="Disordered" evidence="1">
    <location>
        <begin position="136"/>
        <end position="176"/>
    </location>
</feature>
<evidence type="ECO:0000256" key="1">
    <source>
        <dbReference type="SAM" id="MobiDB-lite"/>
    </source>
</evidence>
<dbReference type="EMBL" id="JNBR01002428">
    <property type="protein sequence ID" value="OQR82648.1"/>
    <property type="molecule type" value="Genomic_DNA"/>
</dbReference>
<keyword evidence="3" id="KW-1185">Reference proteome</keyword>
<evidence type="ECO:0000313" key="3">
    <source>
        <dbReference type="Proteomes" id="UP000243579"/>
    </source>
</evidence>
<protein>
    <submittedName>
        <fullName evidence="2">Uncharacterized protein</fullName>
    </submittedName>
</protein>
<sequence length="284" mass="30703">MARKPAKAAKRKAPAPAPAQAPVDYDDDNGDVLFEARSIVAIRSDDDDRFFVAELLDDTTEGMLADASAEVNVLYFDKTDKGTYVVGNYDMAPVRAIMCEIVLEAAGLEAYRLPTSHLHRITRVLSAIDAGEAVPEADAQPLKKRKTAPDSPDAGVPSRASAKQARGSSKPKIDKKSGLPYLTVHVAEDVTDDEVSGEHAFGTLCHDVLATSREVIRAVRTQNYALLEELLTPAATARMYTLYTGHSVALPKSGLEYAIEANDLKALAIFMASKDKKLPFAKKT</sequence>
<accession>A0A1V9YAE0</accession>
<name>A0A1V9YAE0_ACHHY</name>
<reference evidence="2 3" key="1">
    <citation type="journal article" date="2014" name="Genome Biol. Evol.">
        <title>The secreted proteins of Achlya hypogyna and Thraustotheca clavata identify the ancestral oomycete secretome and reveal gene acquisitions by horizontal gene transfer.</title>
        <authorList>
            <person name="Misner I."/>
            <person name="Blouin N."/>
            <person name="Leonard G."/>
            <person name="Richards T.A."/>
            <person name="Lane C.E."/>
        </authorList>
    </citation>
    <scope>NUCLEOTIDE SEQUENCE [LARGE SCALE GENOMIC DNA]</scope>
    <source>
        <strain evidence="2 3">ATCC 48635</strain>
    </source>
</reference>
<organism evidence="2 3">
    <name type="scientific">Achlya hypogyna</name>
    <name type="common">Oomycete</name>
    <name type="synonym">Protoachlya hypogyna</name>
    <dbReference type="NCBI Taxonomy" id="1202772"/>
    <lineage>
        <taxon>Eukaryota</taxon>
        <taxon>Sar</taxon>
        <taxon>Stramenopiles</taxon>
        <taxon>Oomycota</taxon>
        <taxon>Saprolegniomycetes</taxon>
        <taxon>Saprolegniales</taxon>
        <taxon>Achlyaceae</taxon>
        <taxon>Achlya</taxon>
    </lineage>
</organism>
<feature type="compositionally biased region" description="Basic residues" evidence="1">
    <location>
        <begin position="1"/>
        <end position="13"/>
    </location>
</feature>
<dbReference type="AlphaFoldDB" id="A0A1V9YAE0"/>
<comment type="caution">
    <text evidence="2">The sequence shown here is derived from an EMBL/GenBank/DDBJ whole genome shotgun (WGS) entry which is preliminary data.</text>
</comment>
<proteinExistence type="predicted"/>
<feature type="region of interest" description="Disordered" evidence="1">
    <location>
        <begin position="1"/>
        <end position="24"/>
    </location>
</feature>